<sequence>MRIYDVKDIMAQIDALVMRQEKFTVRLYTKKYREGDDLRIYNGIYILTSDGAQDYLISENAQAGASYAMAQDLYIQLLMVYEESSFATIEEEIVKEDIDSPIEITNTVIKTKVTRYFTYDEVLPMIDATAQAYCDNDGKQYVVGIEAITGHYPMHTFSDPGESDAYVAELDKALIEKFGVPEVDEEVSNMLAGFDFVASKGVPTIVVGRRNRLYLQGGVEKAVGVRPKSRILIGYNKKDEAFAIALPEALRGRRDAQAAGYFVSAKKDITCAKLFQAQRFNEQFVYDDTDKDNRTYYMDKTSSDNAVAIFRRY</sequence>
<name>A0A2H4IZL4_9CAUD</name>
<proteinExistence type="predicted"/>
<dbReference type="EMBL" id="MF417871">
    <property type="protein sequence ID" value="ASN68080.1"/>
    <property type="molecule type" value="Genomic_DNA"/>
</dbReference>
<organism evidence="1">
    <name type="scientific">uncultured Caudovirales phage</name>
    <dbReference type="NCBI Taxonomy" id="2100421"/>
    <lineage>
        <taxon>Viruses</taxon>
        <taxon>Duplodnaviria</taxon>
        <taxon>Heunggongvirae</taxon>
        <taxon>Uroviricota</taxon>
        <taxon>Caudoviricetes</taxon>
        <taxon>Peduoviridae</taxon>
        <taxon>Maltschvirus</taxon>
        <taxon>Maltschvirus maltsch</taxon>
    </lineage>
</organism>
<reference evidence="1" key="1">
    <citation type="submission" date="2017-06" db="EMBL/GenBank/DDBJ databases">
        <title>Novel phages from South African skin metaviromes.</title>
        <authorList>
            <person name="van Zyl L.J."/>
            <person name="Abrahams Y."/>
            <person name="Stander E.A."/>
            <person name="Kirby B.M."/>
            <person name="Clavaud C."/>
            <person name="Farcet C."/>
            <person name="Breton L."/>
            <person name="Trindade M.I."/>
        </authorList>
    </citation>
    <scope>NUCLEOTIDE SEQUENCE</scope>
</reference>
<evidence type="ECO:0000313" key="1">
    <source>
        <dbReference type="EMBL" id="ASN68080.1"/>
    </source>
</evidence>
<accession>A0A2H4IZL4</accession>
<protein>
    <submittedName>
        <fullName evidence="1">Uncharacterized protein</fullName>
    </submittedName>
</protein>
<gene>
    <name evidence="1" type="ORF">8F11_45</name>
</gene>